<reference evidence="2" key="1">
    <citation type="submission" date="2018-05" db="EMBL/GenBank/DDBJ databases">
        <title>Pedobacter paludis sp. nov., isolated from wetland soil.</title>
        <authorList>
            <person name="Zhang Y."/>
        </authorList>
    </citation>
    <scope>NUCLEOTIDE SEQUENCE [LARGE SCALE GENOMIC DNA]</scope>
    <source>
        <strain evidence="2">R-8</strain>
    </source>
</reference>
<dbReference type="PROSITE" id="PS51257">
    <property type="entry name" value="PROKAR_LIPOPROTEIN"/>
    <property type="match status" value="1"/>
</dbReference>
<dbReference type="EMBL" id="QGNY01000006">
    <property type="protein sequence ID" value="PWS30728.1"/>
    <property type="molecule type" value="Genomic_DNA"/>
</dbReference>
<protein>
    <recommendedName>
        <fullName evidence="3">Lipoprotein</fullName>
    </recommendedName>
</protein>
<dbReference type="OrthoDB" id="763675at2"/>
<evidence type="ECO:0008006" key="3">
    <source>
        <dbReference type="Google" id="ProtNLM"/>
    </source>
</evidence>
<name>A0A317EZU0_9SPHI</name>
<sequence length="200" mass="22790">MISNLKSIWFLKTGLIVFLVASLLSCNSDSSNKKKEEVNSQNSDEYFSVKINGKLWQAFPSKEFKEYNLSYKELDKQFSIFAEAEDGSRMDLSFHSKQGIKVGNYSSTKNDNGTQSGIFYYPEAKTSDKELASTTFDVPVQENTVHITRVDKSNKDAYVIEGTFNPTMYALYETNLERSTKFSDGKFRVIYRPSSMDPAF</sequence>
<organism evidence="1 2">
    <name type="scientific">Pedobacter paludis</name>
    <dbReference type="NCBI Taxonomy" id="2203212"/>
    <lineage>
        <taxon>Bacteria</taxon>
        <taxon>Pseudomonadati</taxon>
        <taxon>Bacteroidota</taxon>
        <taxon>Sphingobacteriia</taxon>
        <taxon>Sphingobacteriales</taxon>
        <taxon>Sphingobacteriaceae</taxon>
        <taxon>Pedobacter</taxon>
    </lineage>
</organism>
<comment type="caution">
    <text evidence="1">The sequence shown here is derived from an EMBL/GenBank/DDBJ whole genome shotgun (WGS) entry which is preliminary data.</text>
</comment>
<accession>A0A317EZU0</accession>
<evidence type="ECO:0000313" key="1">
    <source>
        <dbReference type="EMBL" id="PWS30728.1"/>
    </source>
</evidence>
<evidence type="ECO:0000313" key="2">
    <source>
        <dbReference type="Proteomes" id="UP000245391"/>
    </source>
</evidence>
<dbReference type="AlphaFoldDB" id="A0A317EZU0"/>
<proteinExistence type="predicted"/>
<dbReference type="Proteomes" id="UP000245391">
    <property type="component" value="Unassembled WGS sequence"/>
</dbReference>
<keyword evidence="2" id="KW-1185">Reference proteome</keyword>
<dbReference type="RefSeq" id="WP_109931344.1">
    <property type="nucleotide sequence ID" value="NZ_QGNY01000006.1"/>
</dbReference>
<gene>
    <name evidence="1" type="ORF">DF947_17540</name>
</gene>